<dbReference type="InterPro" id="IPR050465">
    <property type="entry name" value="UPF0194_transport"/>
</dbReference>
<dbReference type="GO" id="GO:0055085">
    <property type="term" value="P:transmembrane transport"/>
    <property type="evidence" value="ECO:0007669"/>
    <property type="project" value="InterPro"/>
</dbReference>
<dbReference type="Gene3D" id="2.40.30.170">
    <property type="match status" value="1"/>
</dbReference>
<comment type="caution">
    <text evidence="4">The sequence shown here is derived from an EMBL/GenBank/DDBJ whole genome shotgun (WGS) entry which is preliminary data.</text>
</comment>
<dbReference type="InterPro" id="IPR058634">
    <property type="entry name" value="AaeA-lik-b-barrel"/>
</dbReference>
<dbReference type="SUPFAM" id="SSF111369">
    <property type="entry name" value="HlyD-like secretion proteins"/>
    <property type="match status" value="1"/>
</dbReference>
<evidence type="ECO:0000313" key="4">
    <source>
        <dbReference type="EMBL" id="PIS31713.1"/>
    </source>
</evidence>
<evidence type="ECO:0000256" key="1">
    <source>
        <dbReference type="ARBA" id="ARBA00004196"/>
    </source>
</evidence>
<evidence type="ECO:0000313" key="5">
    <source>
        <dbReference type="Proteomes" id="UP000231343"/>
    </source>
</evidence>
<gene>
    <name evidence="4" type="ORF">COT42_00365</name>
</gene>
<proteinExistence type="predicted"/>
<feature type="domain" description="p-hydroxybenzoic acid efflux pump subunit AaeA-like beta-barrel" evidence="3">
    <location>
        <begin position="56"/>
        <end position="144"/>
    </location>
</feature>
<dbReference type="PANTHER" id="PTHR32347">
    <property type="entry name" value="EFFLUX SYSTEM COMPONENT YKNX-RELATED"/>
    <property type="match status" value="1"/>
</dbReference>
<dbReference type="Pfam" id="PF25963">
    <property type="entry name" value="Beta-barrel_AAEA"/>
    <property type="match status" value="1"/>
</dbReference>
<dbReference type="Proteomes" id="UP000231343">
    <property type="component" value="Unassembled WGS sequence"/>
</dbReference>
<accession>A0A2H0Y1W5</accession>
<organism evidence="4 5">
    <name type="scientific">Candidatus Saganbacteria bacterium CG08_land_8_20_14_0_20_45_16</name>
    <dbReference type="NCBI Taxonomy" id="2014293"/>
    <lineage>
        <taxon>Bacteria</taxon>
        <taxon>Bacillati</taxon>
        <taxon>Saganbacteria</taxon>
    </lineage>
</organism>
<evidence type="ECO:0000256" key="2">
    <source>
        <dbReference type="ARBA" id="ARBA00023054"/>
    </source>
</evidence>
<dbReference type="EMBL" id="PEYM01000004">
    <property type="protein sequence ID" value="PIS31713.1"/>
    <property type="molecule type" value="Genomic_DNA"/>
</dbReference>
<reference evidence="4 5" key="1">
    <citation type="submission" date="2017-09" db="EMBL/GenBank/DDBJ databases">
        <title>Depth-based differentiation of microbial function through sediment-hosted aquifers and enrichment of novel symbionts in the deep terrestrial subsurface.</title>
        <authorList>
            <person name="Probst A.J."/>
            <person name="Ladd B."/>
            <person name="Jarett J.K."/>
            <person name="Geller-Mcgrath D.E."/>
            <person name="Sieber C.M."/>
            <person name="Emerson J.B."/>
            <person name="Anantharaman K."/>
            <person name="Thomas B.C."/>
            <person name="Malmstrom R."/>
            <person name="Stieglmeier M."/>
            <person name="Klingl A."/>
            <person name="Woyke T."/>
            <person name="Ryan C.M."/>
            <person name="Banfield J.F."/>
        </authorList>
    </citation>
    <scope>NUCLEOTIDE SEQUENCE [LARGE SCALE GENOMIC DNA]</scope>
    <source>
        <strain evidence="4">CG08_land_8_20_14_0_20_45_16</strain>
    </source>
</reference>
<evidence type="ECO:0000259" key="3">
    <source>
        <dbReference type="Pfam" id="PF25963"/>
    </source>
</evidence>
<dbReference type="AlphaFoldDB" id="A0A2H0Y1W5"/>
<comment type="subcellular location">
    <subcellularLocation>
        <location evidence="1">Cell envelope</location>
    </subcellularLocation>
</comment>
<dbReference type="GO" id="GO:0030313">
    <property type="term" value="C:cell envelope"/>
    <property type="evidence" value="ECO:0007669"/>
    <property type="project" value="UniProtKB-SubCell"/>
</dbReference>
<dbReference type="PANTHER" id="PTHR32347:SF27">
    <property type="entry name" value="RND EFFLUX PUMP MEMBRANE FUSION PROTEIN BARREL-SANDWICH DOMAIN-CONTAINING PROTEIN"/>
    <property type="match status" value="1"/>
</dbReference>
<sequence length="147" mass="15955">MYDISQAELHLAEINLQNTYLKSPIDGVAIQKLAYPGNLLEPGQVAIEISDVDHAWVSANIEETRIAQVKVGQLVKITVDEGGTLTGHVAEINAATASQFSLLPMENASGNFTKVIQKIPVKITIDPMPNQRLLRAGQSVSVKIKVR</sequence>
<keyword evidence="2" id="KW-0175">Coiled coil</keyword>
<name>A0A2H0Y1W5_UNCSA</name>
<protein>
    <recommendedName>
        <fullName evidence="3">p-hydroxybenzoic acid efflux pump subunit AaeA-like beta-barrel domain-containing protein</fullName>
    </recommendedName>
</protein>